<dbReference type="InterPro" id="IPR015590">
    <property type="entry name" value="Aldehyde_DH_dom"/>
</dbReference>
<keyword evidence="6" id="KW-1185">Reference proteome</keyword>
<reference evidence="7" key="1">
    <citation type="submission" date="2022-11" db="UniProtKB">
        <authorList>
            <consortium name="WormBaseParasite"/>
        </authorList>
    </citation>
    <scope>IDENTIFICATION</scope>
</reference>
<dbReference type="InterPro" id="IPR016162">
    <property type="entry name" value="Ald_DH_N"/>
</dbReference>
<dbReference type="Pfam" id="PF00171">
    <property type="entry name" value="Aldedh"/>
    <property type="match status" value="2"/>
</dbReference>
<accession>A0A915D3I8</accession>
<proteinExistence type="inferred from homology"/>
<evidence type="ECO:0000313" key="6">
    <source>
        <dbReference type="Proteomes" id="UP000887574"/>
    </source>
</evidence>
<feature type="active site" evidence="3">
    <location>
        <position position="237"/>
    </location>
</feature>
<dbReference type="InterPro" id="IPR016163">
    <property type="entry name" value="Ald_DH_C"/>
</dbReference>
<evidence type="ECO:0000256" key="2">
    <source>
        <dbReference type="ARBA" id="ARBA00023002"/>
    </source>
</evidence>
<dbReference type="PANTHER" id="PTHR11699">
    <property type="entry name" value="ALDEHYDE DEHYDROGENASE-RELATED"/>
    <property type="match status" value="1"/>
</dbReference>
<evidence type="ECO:0000256" key="4">
    <source>
        <dbReference type="RuleBase" id="RU003345"/>
    </source>
</evidence>
<name>A0A915D3I8_9BILA</name>
<dbReference type="PROSITE" id="PS00687">
    <property type="entry name" value="ALDEHYDE_DEHYDR_GLU"/>
    <property type="match status" value="1"/>
</dbReference>
<dbReference type="PROSITE" id="PS00070">
    <property type="entry name" value="ALDEHYDE_DEHYDR_CYS"/>
    <property type="match status" value="1"/>
</dbReference>
<dbReference type="AlphaFoldDB" id="A0A915D3I8"/>
<evidence type="ECO:0000259" key="5">
    <source>
        <dbReference type="Pfam" id="PF00171"/>
    </source>
</evidence>
<dbReference type="InterPro" id="IPR029510">
    <property type="entry name" value="Ald_DH_CS_GLU"/>
</dbReference>
<dbReference type="InterPro" id="IPR016160">
    <property type="entry name" value="Ald_DH_CS_CYS"/>
</dbReference>
<dbReference type="InterPro" id="IPR016161">
    <property type="entry name" value="Ald_DH/histidinol_DH"/>
</dbReference>
<feature type="domain" description="Aldehyde dehydrogenase" evidence="5">
    <location>
        <begin position="195"/>
        <end position="442"/>
    </location>
</feature>
<evidence type="ECO:0000256" key="3">
    <source>
        <dbReference type="PROSITE-ProRule" id="PRU10007"/>
    </source>
</evidence>
<sequence>MVFEVIKDLSKGLYFFQGKRQTVDSQHYFPVYEPRIGEVVAKCPIADSATLQQIVEQASEAQPGWASLSAQERSKVLFKAADIIRENLEAIAVWEVKTNGKSIKEARCDIASSADTFTFYAGVLPAAFKGDYFDLPTNGENDRFAYTKREPFVWLDVLVHGITPSKRLLGKLPLLWLQETVLSTNQAHLHQLGEGETGTDLCLNEIVRKVSFTGSVATGCKVQQACAQRGIKPVTLELGGKSAFVVFEDADISNAVSAAILANFLSQGEVCTNATRVFVQEKIVDEFTKKLLIELDKIKVGDPLKEETNIGATINEQQLNKVIGLVERAKSQGANVLRGGKKIQPEGVENGFYFEPAVINKLSDDWEIVKEEIFGAVLLILPFESELEVIQRANKTSFGLASGIYTKSLNRAHRVAAKLECGTIYINTYNDTEVHVPFGGFKILDMDAKTASSAFMPFHKSRPFTLTFRKRI</sequence>
<feature type="domain" description="Aldehyde dehydrogenase" evidence="5">
    <location>
        <begin position="26"/>
        <end position="152"/>
    </location>
</feature>
<evidence type="ECO:0000256" key="1">
    <source>
        <dbReference type="ARBA" id="ARBA00009986"/>
    </source>
</evidence>
<dbReference type="WBParaSite" id="jg15184">
    <property type="protein sequence ID" value="jg15184"/>
    <property type="gene ID" value="jg15184"/>
</dbReference>
<protein>
    <submittedName>
        <fullName evidence="7">Aldehyde dehydrogenase domain-containing protein</fullName>
    </submittedName>
</protein>
<evidence type="ECO:0000313" key="7">
    <source>
        <dbReference type="WBParaSite" id="jg15184"/>
    </source>
</evidence>
<dbReference type="Gene3D" id="3.40.605.10">
    <property type="entry name" value="Aldehyde Dehydrogenase, Chain A, domain 1"/>
    <property type="match status" value="2"/>
</dbReference>
<organism evidence="6 7">
    <name type="scientific">Ditylenchus dipsaci</name>
    <dbReference type="NCBI Taxonomy" id="166011"/>
    <lineage>
        <taxon>Eukaryota</taxon>
        <taxon>Metazoa</taxon>
        <taxon>Ecdysozoa</taxon>
        <taxon>Nematoda</taxon>
        <taxon>Chromadorea</taxon>
        <taxon>Rhabditida</taxon>
        <taxon>Tylenchina</taxon>
        <taxon>Tylenchomorpha</taxon>
        <taxon>Sphaerularioidea</taxon>
        <taxon>Anguinidae</taxon>
        <taxon>Anguininae</taxon>
        <taxon>Ditylenchus</taxon>
    </lineage>
</organism>
<comment type="similarity">
    <text evidence="1 4">Belongs to the aldehyde dehydrogenase family.</text>
</comment>
<dbReference type="Gene3D" id="3.40.309.10">
    <property type="entry name" value="Aldehyde Dehydrogenase, Chain A, domain 2"/>
    <property type="match status" value="1"/>
</dbReference>
<dbReference type="Proteomes" id="UP000887574">
    <property type="component" value="Unplaced"/>
</dbReference>
<dbReference type="FunFam" id="3.40.309.10:FF:000012">
    <property type="entry name" value="Betaine aldehyde dehydrogenase"/>
    <property type="match status" value="1"/>
</dbReference>
<keyword evidence="2 4" id="KW-0560">Oxidoreductase</keyword>
<dbReference type="SUPFAM" id="SSF53720">
    <property type="entry name" value="ALDH-like"/>
    <property type="match status" value="1"/>
</dbReference>
<dbReference type="GO" id="GO:0016620">
    <property type="term" value="F:oxidoreductase activity, acting on the aldehyde or oxo group of donors, NAD or NADP as acceptor"/>
    <property type="evidence" value="ECO:0007669"/>
    <property type="project" value="InterPro"/>
</dbReference>